<keyword evidence="2" id="KW-1185">Reference proteome</keyword>
<dbReference type="AlphaFoldDB" id="A0A0G9HD23"/>
<protein>
    <submittedName>
        <fullName evidence="1">Uncharacterized protein</fullName>
    </submittedName>
</protein>
<reference evidence="2" key="1">
    <citation type="submission" date="2016-09" db="EMBL/GenBank/DDBJ databases">
        <authorList>
            <person name="Lysoe E."/>
        </authorList>
    </citation>
    <scope>NUCLEOTIDE SEQUENCE [LARGE SCALE GENOMIC DNA]</scope>
    <source>
        <strain evidence="2">LJ96T</strain>
    </source>
</reference>
<proteinExistence type="predicted"/>
<dbReference type="STRING" id="1440763.BJI69_13565"/>
<dbReference type="Proteomes" id="UP000182987">
    <property type="component" value="Chromosome"/>
</dbReference>
<dbReference type="PATRIC" id="fig|1440763.5.peg.1385"/>
<evidence type="ECO:0000313" key="2">
    <source>
        <dbReference type="Proteomes" id="UP000182987"/>
    </source>
</evidence>
<evidence type="ECO:0000313" key="1">
    <source>
        <dbReference type="EMBL" id="APG04820.1"/>
    </source>
</evidence>
<organism evidence="1 2">
    <name type="scientific">Luteibacter rhizovicinus DSM 16549</name>
    <dbReference type="NCBI Taxonomy" id="1440763"/>
    <lineage>
        <taxon>Bacteria</taxon>
        <taxon>Pseudomonadati</taxon>
        <taxon>Pseudomonadota</taxon>
        <taxon>Gammaproteobacteria</taxon>
        <taxon>Lysobacterales</taxon>
        <taxon>Rhodanobacteraceae</taxon>
        <taxon>Luteibacter</taxon>
    </lineage>
</organism>
<dbReference type="EMBL" id="CP017480">
    <property type="protein sequence ID" value="APG04820.1"/>
    <property type="molecule type" value="Genomic_DNA"/>
</dbReference>
<accession>A0A0G9HD23</accession>
<gene>
    <name evidence="1" type="ORF">BJI69_13565</name>
</gene>
<dbReference type="KEGG" id="lrz:BJI69_13565"/>
<name>A0A0G9HD23_9GAMM</name>
<sequence length="121" mass="13236">MWISHTQRAWIRKEEALALTAEAGRAEARFHGVTKAIDALLADSRAKAMLRRLGIRRVALGRSSRLPENERAEGLAVLEGVVLAGVVARILSDSELTLWLSCHHPVELAILHRACGRGLNG</sequence>